<dbReference type="Pfam" id="PF01966">
    <property type="entry name" value="HD"/>
    <property type="match status" value="1"/>
</dbReference>
<dbReference type="Pfam" id="PF07697">
    <property type="entry name" value="7TMR-HDED"/>
    <property type="match status" value="1"/>
</dbReference>
<dbReference type="AlphaFoldDB" id="A0A510KUH9"/>
<feature type="transmembrane region" description="Helical" evidence="1">
    <location>
        <begin position="388"/>
        <end position="406"/>
    </location>
</feature>
<sequence length="687" mass="78882">MRVNILGREFLFEVKEKNKKNDESQSYIKNRFMFRFVILAITFMIFGIIIEMSRLNVNYNVGSIAKSDIVAYKNMSYFVDILDDSIEEKIMRTTQPEYDKLKDVNRETVIALNKFLRDIRNMNLSDDATIAKYIKDNKYTFTNADIREIVARTENVEYSVNLSETMSEIYSTGIYKMENLPKIIRRKNIQADNLDMKVLQNFIKPNLVINEEATKKKIADNMMSLKDKEIKIYKGDIIVKKGEIIDSDAFLKLEKLNLVRNGDKFKKAVGLITTFSLLLILIYFLLKKNVRKVVESNAFYPTLLTIIVVNMFYVLFLNNQFLIYLLPFAMLPIISTIIGNKTYAIIMTFSNMVMLSQEESWFFVTIAVSLVAVYKADDLVGRSDIIKLSFFLGIFQALLAFSYGLVNQSNFGLIMLMIVFSVFSGILTGMMSLAVLPYFEDYFDILTTMKLLELSDFSHTLLKQLLIKAPGTFHHSIMVGALAEGAAESIGANATFARIASYYHDIGKMKRPEFFVENQRDGINPHNKIKPSLSALILTSHTKDGYIMGKENKLPKEILDVILQHHGTTLTQYFYYKALENGEKVVESNFRYSGPKPKTKESGIILLADTVEAATRTLENKSKEGIENFIRYLVKSKIEDKQLSDSDLTLGELEKVIQSFINTLQGVYHERIKYPKMDEKMKKIEKK</sequence>
<dbReference type="InterPro" id="IPR006674">
    <property type="entry name" value="HD_domain"/>
</dbReference>
<dbReference type="SMART" id="SM00471">
    <property type="entry name" value="HDc"/>
    <property type="match status" value="1"/>
</dbReference>
<evidence type="ECO:0000313" key="4">
    <source>
        <dbReference type="Proteomes" id="UP000321944"/>
    </source>
</evidence>
<evidence type="ECO:0000313" key="3">
    <source>
        <dbReference type="EMBL" id="BBM55370.1"/>
    </source>
</evidence>
<dbReference type="OrthoDB" id="9806952at2"/>
<feature type="transmembrane region" description="Helical" evidence="1">
    <location>
        <begin position="321"/>
        <end position="340"/>
    </location>
</feature>
<feature type="transmembrane region" description="Helical" evidence="1">
    <location>
        <begin position="298"/>
        <end position="316"/>
    </location>
</feature>
<dbReference type="RefSeq" id="WP_147004064.1">
    <property type="nucleotide sequence ID" value="NZ_AP019841.1"/>
</dbReference>
<feature type="transmembrane region" description="Helical" evidence="1">
    <location>
        <begin position="268"/>
        <end position="286"/>
    </location>
</feature>
<feature type="transmembrane region" description="Helical" evidence="1">
    <location>
        <begin position="360"/>
        <end position="376"/>
    </location>
</feature>
<dbReference type="PANTHER" id="PTHR36442:SF1">
    <property type="entry name" value="CYCLIC-DI-AMP PHOSPHODIESTERASE PGPH"/>
    <property type="match status" value="1"/>
</dbReference>
<keyword evidence="3" id="KW-0378">Hydrolase</keyword>
<feature type="transmembrane region" description="Helical" evidence="1">
    <location>
        <begin position="412"/>
        <end position="439"/>
    </location>
</feature>
<dbReference type="InterPro" id="IPR003607">
    <property type="entry name" value="HD/PDEase_dom"/>
</dbReference>
<dbReference type="EMBL" id="AP019841">
    <property type="protein sequence ID" value="BBM55370.1"/>
    <property type="molecule type" value="Genomic_DNA"/>
</dbReference>
<reference evidence="3 4" key="1">
    <citation type="submission" date="2019-07" db="EMBL/GenBank/DDBJ databases">
        <title>Complete Genome Sequence of Leptotrichia wadei Strain JMUB3936.</title>
        <authorList>
            <person name="Watanabe S."/>
            <person name="Cui L."/>
        </authorList>
    </citation>
    <scope>NUCLEOTIDE SEQUENCE [LARGE SCALE GENOMIC DNA]</scope>
    <source>
        <strain evidence="3 4">JMUB3936</strain>
    </source>
</reference>
<dbReference type="GO" id="GO:0016787">
    <property type="term" value="F:hydrolase activity"/>
    <property type="evidence" value="ECO:0007669"/>
    <property type="project" value="UniProtKB-KW"/>
</dbReference>
<proteinExistence type="predicted"/>
<keyword evidence="1" id="KW-1133">Transmembrane helix</keyword>
<dbReference type="Gene3D" id="1.10.3210.10">
    <property type="entry name" value="Hypothetical protein af1432"/>
    <property type="match status" value="1"/>
</dbReference>
<keyword evidence="1" id="KW-0812">Transmembrane</keyword>
<feature type="transmembrane region" description="Helical" evidence="1">
    <location>
        <begin position="32"/>
        <end position="50"/>
    </location>
</feature>
<accession>A0A510KUH9</accession>
<dbReference type="Pfam" id="PF07698">
    <property type="entry name" value="7TM-7TMR_HD"/>
    <property type="match status" value="1"/>
</dbReference>
<dbReference type="NCBIfam" id="TIGR00277">
    <property type="entry name" value="HDIG"/>
    <property type="match status" value="1"/>
</dbReference>
<dbReference type="SUPFAM" id="SSF109604">
    <property type="entry name" value="HD-domain/PDEase-like"/>
    <property type="match status" value="1"/>
</dbReference>
<dbReference type="InterPro" id="IPR011621">
    <property type="entry name" value="Metal-dep_PHydrolase_7TM_intra"/>
</dbReference>
<protein>
    <submittedName>
        <fullName evidence="3">Metal dependent phosphohydrolase</fullName>
    </submittedName>
</protein>
<feature type="domain" description="HD/PDEase" evidence="2">
    <location>
        <begin position="468"/>
        <end position="623"/>
    </location>
</feature>
<evidence type="ECO:0000256" key="1">
    <source>
        <dbReference type="SAM" id="Phobius"/>
    </source>
</evidence>
<name>A0A510KUH9_9FUSO</name>
<dbReference type="Proteomes" id="UP000321944">
    <property type="component" value="Chromosome"/>
</dbReference>
<dbReference type="InterPro" id="IPR052722">
    <property type="entry name" value="PgpH_phosphodiesterase"/>
</dbReference>
<gene>
    <name evidence="3" type="ORF">JMUB3936_1658</name>
</gene>
<evidence type="ECO:0000259" key="2">
    <source>
        <dbReference type="SMART" id="SM00471"/>
    </source>
</evidence>
<dbReference type="InterPro" id="IPR011624">
    <property type="entry name" value="Metal-dep_PHydrolase_7TM_extra"/>
</dbReference>
<keyword evidence="1" id="KW-0472">Membrane</keyword>
<dbReference type="InterPro" id="IPR006675">
    <property type="entry name" value="HDIG_dom"/>
</dbReference>
<dbReference type="PANTHER" id="PTHR36442">
    <property type="entry name" value="CYCLIC-DI-AMP PHOSPHODIESTERASE PGPH"/>
    <property type="match status" value="1"/>
</dbReference>
<organism evidence="3 4">
    <name type="scientific">Leptotrichia wadei</name>
    <dbReference type="NCBI Taxonomy" id="157687"/>
    <lineage>
        <taxon>Bacteria</taxon>
        <taxon>Fusobacteriati</taxon>
        <taxon>Fusobacteriota</taxon>
        <taxon>Fusobacteriia</taxon>
        <taxon>Fusobacteriales</taxon>
        <taxon>Leptotrichiaceae</taxon>
        <taxon>Leptotrichia</taxon>
    </lineage>
</organism>
<dbReference type="CDD" id="cd00077">
    <property type="entry name" value="HDc"/>
    <property type="match status" value="1"/>
</dbReference>